<name>A0A1W0WEV5_HYPEX</name>
<dbReference type="EMBL" id="MTYJ01000117">
    <property type="protein sequence ID" value="OQV13718.1"/>
    <property type="molecule type" value="Genomic_DNA"/>
</dbReference>
<organism evidence="1 2">
    <name type="scientific">Hypsibius exemplaris</name>
    <name type="common">Freshwater tardigrade</name>
    <dbReference type="NCBI Taxonomy" id="2072580"/>
    <lineage>
        <taxon>Eukaryota</taxon>
        <taxon>Metazoa</taxon>
        <taxon>Ecdysozoa</taxon>
        <taxon>Tardigrada</taxon>
        <taxon>Eutardigrada</taxon>
        <taxon>Parachela</taxon>
        <taxon>Hypsibioidea</taxon>
        <taxon>Hypsibiidae</taxon>
        <taxon>Hypsibius</taxon>
    </lineage>
</organism>
<evidence type="ECO:0000313" key="1">
    <source>
        <dbReference type="EMBL" id="OQV13718.1"/>
    </source>
</evidence>
<keyword evidence="2" id="KW-1185">Reference proteome</keyword>
<proteinExistence type="predicted"/>
<dbReference type="AlphaFoldDB" id="A0A1W0WEV5"/>
<comment type="caution">
    <text evidence="1">The sequence shown here is derived from an EMBL/GenBank/DDBJ whole genome shotgun (WGS) entry which is preliminary data.</text>
</comment>
<dbReference type="Proteomes" id="UP000192578">
    <property type="component" value="Unassembled WGS sequence"/>
</dbReference>
<protein>
    <submittedName>
        <fullName evidence="1">Uncharacterized protein</fullName>
    </submittedName>
</protein>
<sequence length="150" mass="16246">MRKALAFIPDAILRAVGQNTTNRTTIKFQRDGCALNHFFAWIRNNSATTTGDRRLWVSGEGNYTTSHGSTVQFGGAPSFWSAYSVLKCKADLVQSCFESSEDESATIMPTEIETNKSAGSDNTTKPAGSNASAIRSALLSFCVLFLAVTY</sequence>
<accession>A0A1W0WEV5</accession>
<evidence type="ECO:0000313" key="2">
    <source>
        <dbReference type="Proteomes" id="UP000192578"/>
    </source>
</evidence>
<gene>
    <name evidence="1" type="ORF">BV898_12034</name>
</gene>
<reference evidence="2" key="1">
    <citation type="submission" date="2017-01" db="EMBL/GenBank/DDBJ databases">
        <title>Comparative genomics of anhydrobiosis in the tardigrade Hypsibius dujardini.</title>
        <authorList>
            <person name="Yoshida Y."/>
            <person name="Koutsovoulos G."/>
            <person name="Laetsch D."/>
            <person name="Stevens L."/>
            <person name="Kumar S."/>
            <person name="Horikawa D."/>
            <person name="Ishino K."/>
            <person name="Komine S."/>
            <person name="Tomita M."/>
            <person name="Blaxter M."/>
            <person name="Arakawa K."/>
        </authorList>
    </citation>
    <scope>NUCLEOTIDE SEQUENCE [LARGE SCALE GENOMIC DNA]</scope>
    <source>
        <strain evidence="2">Z151</strain>
    </source>
</reference>